<dbReference type="eggNOG" id="COG1416">
    <property type="taxonomic scope" value="Bacteria"/>
</dbReference>
<dbReference type="PANTHER" id="PTHR37691">
    <property type="entry name" value="BLR3518 PROTEIN"/>
    <property type="match status" value="1"/>
</dbReference>
<dbReference type="Proteomes" id="UP000007102">
    <property type="component" value="Chromosome"/>
</dbReference>
<evidence type="ECO:0000313" key="1">
    <source>
        <dbReference type="EMBL" id="ADY73829.1"/>
    </source>
</evidence>
<dbReference type="EMBL" id="CP002543">
    <property type="protein sequence ID" value="ADY73829.1"/>
    <property type="molecule type" value="Genomic_DNA"/>
</dbReference>
<name>F0S0M6_DESTD</name>
<accession>F0S0M6</accession>
<dbReference type="OrthoDB" id="13229at2"/>
<reference evidence="1 2" key="1">
    <citation type="journal article" date="2011" name="Stand. Genomic Sci.">
        <title>Complete genome sequence of the thermophilic sulfur-reducer Desulfurobacterium thermolithotrophum type strain (BSA(T)) from a deep-sea hydrothermal vent.</title>
        <authorList>
            <person name="Goker M."/>
            <person name="Daligault H."/>
            <person name="Mwirichia R."/>
            <person name="Lapidus A."/>
            <person name="Lucas S."/>
            <person name="Deshpande S."/>
            <person name="Pagani I."/>
            <person name="Tapia R."/>
            <person name="Cheng J.F."/>
            <person name="Goodwin L."/>
            <person name="Pitluck S."/>
            <person name="Liolios K."/>
            <person name="Ivanova N."/>
            <person name="Mavromatis K."/>
            <person name="Mikhailova N."/>
            <person name="Pati A."/>
            <person name="Chen A."/>
            <person name="Palaniappan K."/>
            <person name="Han C."/>
            <person name="Land M."/>
            <person name="Hauser L."/>
            <person name="Pan C."/>
            <person name="Brambilla E.M."/>
            <person name="Rohde M."/>
            <person name="Spring S."/>
            <person name="Sikorski J."/>
            <person name="Wirth R."/>
            <person name="Detter J.C."/>
            <person name="Woyke T."/>
            <person name="Bristow J."/>
            <person name="Eisen J.A."/>
            <person name="Markowitz V."/>
            <person name="Hugenholtz P."/>
            <person name="Kyrpides N.C."/>
            <person name="Klenk H.P."/>
        </authorList>
    </citation>
    <scope>NUCLEOTIDE SEQUENCE [LARGE SCALE GENOMIC DNA]</scope>
    <source>
        <strain evidence="2">DSM 11699 / BSA</strain>
    </source>
</reference>
<dbReference type="SUPFAM" id="SSF75169">
    <property type="entry name" value="DsrEFH-like"/>
    <property type="match status" value="1"/>
</dbReference>
<keyword evidence="2" id="KW-1185">Reference proteome</keyword>
<dbReference type="InterPro" id="IPR027396">
    <property type="entry name" value="DsrEFH-like"/>
</dbReference>
<evidence type="ECO:0000313" key="2">
    <source>
        <dbReference type="Proteomes" id="UP000007102"/>
    </source>
</evidence>
<dbReference type="STRING" id="868864.Dester_1193"/>
<dbReference type="Pfam" id="PF02635">
    <property type="entry name" value="DsrE"/>
    <property type="match status" value="1"/>
</dbReference>
<reference evidence="2" key="2">
    <citation type="submission" date="2011-02" db="EMBL/GenBank/DDBJ databases">
        <title>The complete genome of Desulfurobacterium thermolithotrophum DSM 11699.</title>
        <authorList>
            <consortium name="US DOE Joint Genome Institute (JGI-PGF)"/>
            <person name="Lucas S."/>
            <person name="Copeland A."/>
            <person name="Lapidus A."/>
            <person name="Bruce D."/>
            <person name="Goodwin L."/>
            <person name="Pitluck S."/>
            <person name="Kyrpides N."/>
            <person name="Mavromatis K."/>
            <person name="Pagani I."/>
            <person name="Ivanova N."/>
            <person name="Mikhailova N."/>
            <person name="Daligault H."/>
            <person name="Detter J.C."/>
            <person name="Tapia R."/>
            <person name="Han C."/>
            <person name="Land M."/>
            <person name="Hauser L."/>
            <person name="Markowitz V."/>
            <person name="Cheng J.-F."/>
            <person name="Hugenholtz P."/>
            <person name="Woyke T."/>
            <person name="Wu D."/>
            <person name="Spring S."/>
            <person name="Brambilla E."/>
            <person name="Klenk H.-P."/>
            <person name="Eisen J.A."/>
        </authorList>
    </citation>
    <scope>NUCLEOTIDE SEQUENCE [LARGE SCALE GENOMIC DNA]</scope>
    <source>
        <strain evidence="2">DSM 11699 / BSA</strain>
    </source>
</reference>
<protein>
    <submittedName>
        <fullName evidence="1">Uncharacterized protein</fullName>
    </submittedName>
</protein>
<dbReference type="PANTHER" id="PTHR37691:SF1">
    <property type="entry name" value="BLR3518 PROTEIN"/>
    <property type="match status" value="1"/>
</dbReference>
<dbReference type="KEGG" id="dte:Dester_1193"/>
<dbReference type="Gene3D" id="3.40.1260.10">
    <property type="entry name" value="DsrEFH-like"/>
    <property type="match status" value="1"/>
</dbReference>
<proteinExistence type="predicted"/>
<dbReference type="RefSeq" id="WP_013638780.1">
    <property type="nucleotide sequence ID" value="NC_015185.1"/>
</dbReference>
<dbReference type="HOGENOM" id="CLU_127515_4_2_0"/>
<gene>
    <name evidence="1" type="ordered locus">Dester_1193</name>
</gene>
<dbReference type="AlphaFoldDB" id="F0S0M6"/>
<organism evidence="1 2">
    <name type="scientific">Desulfurobacterium thermolithotrophum (strain DSM 11699 / BSA)</name>
    <dbReference type="NCBI Taxonomy" id="868864"/>
    <lineage>
        <taxon>Bacteria</taxon>
        <taxon>Pseudomonadati</taxon>
        <taxon>Aquificota</taxon>
        <taxon>Aquificia</taxon>
        <taxon>Desulfurobacteriales</taxon>
        <taxon>Desulfurobacteriaceae</taxon>
        <taxon>Desulfurobacterium</taxon>
    </lineage>
</organism>
<dbReference type="InParanoid" id="F0S0M6"/>
<sequence>MKAKVVFHIDSEEKKLLMTLNNIENLLKEIPAKDISIYVVANGTSVKLLKKENAAKYIDRMKKLSDIGVKFLLCNNSLRKQNIRPDELLEFCKIVPAGVVELIRLQKEGCAYIKP</sequence>
<dbReference type="InterPro" id="IPR003787">
    <property type="entry name" value="Sulphur_relay_DsrE/F-like"/>
</dbReference>